<sequence>MRIGLFTDTYRPSINGIVFVVESLKRELENLGHEVYVFCPAKSMSPSKQAELLNEDSDSRIIRFPSIKGAFFDDYDTSVFFPPAVQRRIKELELDMVHVFTPSQIGLVGVKAAKKNNIPLVIQHCTDIYEFVDHYPAVLPGALALAGIVFPMSVRLRGHDLLEIAKLYKPRAGVTKWNKDIIESVITILYSKADAVIALCRKSCKQLKSWQYDDYQYELVLMPNGVNALPRPTKAEVKAFREQWNLAEDDEIFGFVGRLGEEKNLPLLIKSFERHIAKKRPKAKLLFVGDFEYRKTLEEMAAATKYADRIIFTGAMPREKLGLAYSVLDVFAFPSLKDTQGWVLHEAAHAGLPIVLVDKELSEVVQDGVNGFIANDNPTSFGRSIIALLEDANKRQEFGAVSKKLAAKFTESRQVKKLEKLYQELIDQKVADESHDPDLGA</sequence>
<dbReference type="InterPro" id="IPR028098">
    <property type="entry name" value="Glyco_trans_4-like_N"/>
</dbReference>
<dbReference type="Proteomes" id="UP000310639">
    <property type="component" value="Chromosome"/>
</dbReference>
<keyword evidence="4" id="KW-1185">Reference proteome</keyword>
<gene>
    <name evidence="3" type="ORF">FBF37_01310</name>
</gene>
<evidence type="ECO:0000259" key="1">
    <source>
        <dbReference type="Pfam" id="PF00534"/>
    </source>
</evidence>
<evidence type="ECO:0000313" key="3">
    <source>
        <dbReference type="EMBL" id="QCT42110.1"/>
    </source>
</evidence>
<dbReference type="RefSeq" id="WP_138078745.1">
    <property type="nucleotide sequence ID" value="NZ_CP040004.1"/>
</dbReference>
<dbReference type="AlphaFoldDB" id="A0A4P9A2U0"/>
<dbReference type="SUPFAM" id="SSF53756">
    <property type="entry name" value="UDP-Glycosyltransferase/glycogen phosphorylase"/>
    <property type="match status" value="1"/>
</dbReference>
<dbReference type="GO" id="GO:0016757">
    <property type="term" value="F:glycosyltransferase activity"/>
    <property type="evidence" value="ECO:0007669"/>
    <property type="project" value="InterPro"/>
</dbReference>
<dbReference type="KEGG" id="nft:FBF37_01310"/>
<name>A0A4P9A2U0_9BACT</name>
<evidence type="ECO:0000313" key="4">
    <source>
        <dbReference type="Proteomes" id="UP000310639"/>
    </source>
</evidence>
<feature type="domain" description="Glycosyl transferase family 1" evidence="1">
    <location>
        <begin position="239"/>
        <end position="403"/>
    </location>
</feature>
<dbReference type="EMBL" id="CP040004">
    <property type="protein sequence ID" value="QCT42110.1"/>
    <property type="molecule type" value="Genomic_DNA"/>
</dbReference>
<dbReference type="Pfam" id="PF00534">
    <property type="entry name" value="Glycos_transf_1"/>
    <property type="match status" value="1"/>
</dbReference>
<dbReference type="PANTHER" id="PTHR45947">
    <property type="entry name" value="SULFOQUINOVOSYL TRANSFERASE SQD2"/>
    <property type="match status" value="1"/>
</dbReference>
<evidence type="ECO:0000259" key="2">
    <source>
        <dbReference type="Pfam" id="PF13439"/>
    </source>
</evidence>
<organism evidence="3 4">
    <name type="scientific">Candidatus Nanosynbacter featherlites</name>
    <dbReference type="NCBI Taxonomy" id="2572088"/>
    <lineage>
        <taxon>Bacteria</taxon>
        <taxon>Candidatus Saccharimonadota</taxon>
        <taxon>Candidatus Saccharimonadia</taxon>
        <taxon>Candidatus Nanosynbacterales</taxon>
        <taxon>Candidatus Nanosynbacteraceae</taxon>
        <taxon>Candidatus Nanosynbacter</taxon>
    </lineage>
</organism>
<proteinExistence type="predicted"/>
<protein>
    <submittedName>
        <fullName evidence="3">Glycosyltransferase family 4 protein</fullName>
    </submittedName>
</protein>
<dbReference type="InterPro" id="IPR001296">
    <property type="entry name" value="Glyco_trans_1"/>
</dbReference>
<accession>A0A4P9A2U0</accession>
<feature type="domain" description="Glycosyltransferase subfamily 4-like N-terminal" evidence="2">
    <location>
        <begin position="14"/>
        <end position="227"/>
    </location>
</feature>
<keyword evidence="3" id="KW-0808">Transferase</keyword>
<dbReference type="InterPro" id="IPR050194">
    <property type="entry name" value="Glycosyltransferase_grp1"/>
</dbReference>
<reference evidence="3 4" key="1">
    <citation type="submission" date="2019-04" db="EMBL/GenBank/DDBJ databases">
        <title>Saccharibacteria TM7 genomes.</title>
        <authorList>
            <person name="Bor B."/>
            <person name="He X."/>
            <person name="Chen T."/>
            <person name="Dewhirst F.E."/>
        </authorList>
    </citation>
    <scope>NUCLEOTIDE SEQUENCE [LARGE SCALE GENOMIC DNA]</scope>
    <source>
        <strain evidence="3 4">BB001</strain>
    </source>
</reference>
<dbReference type="Pfam" id="PF13439">
    <property type="entry name" value="Glyco_transf_4"/>
    <property type="match status" value="1"/>
</dbReference>
<dbReference type="PANTHER" id="PTHR45947:SF3">
    <property type="entry name" value="SULFOQUINOVOSYL TRANSFERASE SQD2"/>
    <property type="match status" value="1"/>
</dbReference>
<dbReference type="Gene3D" id="3.40.50.2000">
    <property type="entry name" value="Glycogen Phosphorylase B"/>
    <property type="match status" value="2"/>
</dbReference>
<dbReference type="OrthoDB" id="5242526at2"/>